<dbReference type="InterPro" id="IPR048444">
    <property type="entry name" value="DNMK"/>
</dbReference>
<protein>
    <recommendedName>
        <fullName evidence="3">DNMP kinase</fullName>
    </recommendedName>
</protein>
<dbReference type="SUPFAM" id="SSF52540">
    <property type="entry name" value="P-loop containing nucleoside triphosphate hydrolases"/>
    <property type="match status" value="1"/>
</dbReference>
<sequence>MRSVALMGRAGAGKDTAAEALAVVHGHARIAFADPLKRMALAADPIVYVHPDTSVSRLSDVVERYGWEAAKRQHPEVRRFLQRLGSEGVRDVVGSDTWIDLAHREAMDAWTQGRPVVITDVRFPNEVTYARDYGYRLIWIDRPGVTDGGHASESAVRPEDADRIVYNGGSVADLAERMALALMD</sequence>
<comment type="caution">
    <text evidence="1">The sequence shown here is derived from an EMBL/GenBank/DDBJ whole genome shotgun (WGS) entry which is preliminary data.</text>
</comment>
<evidence type="ECO:0008006" key="3">
    <source>
        <dbReference type="Google" id="ProtNLM"/>
    </source>
</evidence>
<organism evidence="1 2">
    <name type="scientific">Actinomadura fulvescens</name>
    <dbReference type="NCBI Taxonomy" id="46160"/>
    <lineage>
        <taxon>Bacteria</taxon>
        <taxon>Bacillati</taxon>
        <taxon>Actinomycetota</taxon>
        <taxon>Actinomycetes</taxon>
        <taxon>Streptosporangiales</taxon>
        <taxon>Thermomonosporaceae</taxon>
        <taxon>Actinomadura</taxon>
    </lineage>
</organism>
<dbReference type="Gene3D" id="3.40.50.300">
    <property type="entry name" value="P-loop containing nucleotide triphosphate hydrolases"/>
    <property type="match status" value="1"/>
</dbReference>
<dbReference type="Proteomes" id="UP001501509">
    <property type="component" value="Unassembled WGS sequence"/>
</dbReference>
<reference evidence="2" key="1">
    <citation type="journal article" date="2019" name="Int. J. Syst. Evol. Microbiol.">
        <title>The Global Catalogue of Microorganisms (GCM) 10K type strain sequencing project: providing services to taxonomists for standard genome sequencing and annotation.</title>
        <authorList>
            <consortium name="The Broad Institute Genomics Platform"/>
            <consortium name="The Broad Institute Genome Sequencing Center for Infectious Disease"/>
            <person name="Wu L."/>
            <person name="Ma J."/>
        </authorList>
    </citation>
    <scope>NUCLEOTIDE SEQUENCE [LARGE SCALE GENOMIC DNA]</scope>
    <source>
        <strain evidence="2">JCM 6833</strain>
    </source>
</reference>
<keyword evidence="2" id="KW-1185">Reference proteome</keyword>
<name>A0ABP6C9W3_9ACTN</name>
<gene>
    <name evidence="1" type="ORF">GCM10010411_49980</name>
</gene>
<dbReference type="Pfam" id="PF21448">
    <property type="entry name" value="DNMK"/>
    <property type="match status" value="1"/>
</dbReference>
<dbReference type="InterPro" id="IPR027417">
    <property type="entry name" value="P-loop_NTPase"/>
</dbReference>
<dbReference type="EMBL" id="BAAATD010000006">
    <property type="protein sequence ID" value="GAA2609682.1"/>
    <property type="molecule type" value="Genomic_DNA"/>
</dbReference>
<evidence type="ECO:0000313" key="1">
    <source>
        <dbReference type="EMBL" id="GAA2609682.1"/>
    </source>
</evidence>
<accession>A0ABP6C9W3</accession>
<evidence type="ECO:0000313" key="2">
    <source>
        <dbReference type="Proteomes" id="UP001501509"/>
    </source>
</evidence>
<proteinExistence type="predicted"/>